<protein>
    <recommendedName>
        <fullName evidence="4">DNA-binding protein</fullName>
    </recommendedName>
</protein>
<evidence type="ECO:0000256" key="1">
    <source>
        <dbReference type="SAM" id="MobiDB-lite"/>
    </source>
</evidence>
<comment type="caution">
    <text evidence="2">The sequence shown here is derived from an EMBL/GenBank/DDBJ whole genome shotgun (WGS) entry which is preliminary data.</text>
</comment>
<reference evidence="3" key="1">
    <citation type="journal article" date="2019" name="Int. J. Syst. Evol. Microbiol.">
        <title>The Global Catalogue of Microorganisms (GCM) 10K type strain sequencing project: providing services to taxonomists for standard genome sequencing and annotation.</title>
        <authorList>
            <consortium name="The Broad Institute Genomics Platform"/>
            <consortium name="The Broad Institute Genome Sequencing Center for Infectious Disease"/>
            <person name="Wu L."/>
            <person name="Ma J."/>
        </authorList>
    </citation>
    <scope>NUCLEOTIDE SEQUENCE [LARGE SCALE GENOMIC DNA]</scope>
    <source>
        <strain evidence="3">JCM 18126</strain>
    </source>
</reference>
<dbReference type="EMBL" id="BAABIL010000139">
    <property type="protein sequence ID" value="GAA4971087.1"/>
    <property type="molecule type" value="Genomic_DNA"/>
</dbReference>
<evidence type="ECO:0000313" key="3">
    <source>
        <dbReference type="Proteomes" id="UP001501195"/>
    </source>
</evidence>
<accession>A0ABP9HHV5</accession>
<keyword evidence="3" id="KW-1185">Reference proteome</keyword>
<proteinExistence type="predicted"/>
<sequence length="151" mass="15841">MVGNEGTAAADRARAHREREARRLLLDAGADGLPRRPWQAGAAPPADVDLLRFALWWSTAGAAHPGAASETTAETSTETSTETTTEVALAALRLLPAARAELDQVEAAVLFTARACGLTWARMADALGLGSAQACQQRFDRLTTRTGGVAT</sequence>
<dbReference type="RefSeq" id="WP_345711402.1">
    <property type="nucleotide sequence ID" value="NZ_BAABIL010000139.1"/>
</dbReference>
<gene>
    <name evidence="2" type="ORF">GCM10023225_11220</name>
</gene>
<evidence type="ECO:0000313" key="2">
    <source>
        <dbReference type="EMBL" id="GAA4971087.1"/>
    </source>
</evidence>
<feature type="compositionally biased region" description="Low complexity" evidence="1">
    <location>
        <begin position="67"/>
        <end position="82"/>
    </location>
</feature>
<dbReference type="Proteomes" id="UP001501195">
    <property type="component" value="Unassembled WGS sequence"/>
</dbReference>
<evidence type="ECO:0008006" key="4">
    <source>
        <dbReference type="Google" id="ProtNLM"/>
    </source>
</evidence>
<organism evidence="2 3">
    <name type="scientific">Kineococcus glutinatus</name>
    <dbReference type="NCBI Taxonomy" id="1070872"/>
    <lineage>
        <taxon>Bacteria</taxon>
        <taxon>Bacillati</taxon>
        <taxon>Actinomycetota</taxon>
        <taxon>Actinomycetes</taxon>
        <taxon>Kineosporiales</taxon>
        <taxon>Kineosporiaceae</taxon>
        <taxon>Kineococcus</taxon>
    </lineage>
</organism>
<feature type="region of interest" description="Disordered" evidence="1">
    <location>
        <begin position="63"/>
        <end position="82"/>
    </location>
</feature>
<name>A0ABP9HHV5_9ACTN</name>